<gene>
    <name evidence="1" type="ORF">Krac_9319</name>
</gene>
<keyword evidence="2" id="KW-1185">Reference proteome</keyword>
<dbReference type="EMBL" id="ADVG01000001">
    <property type="protein sequence ID" value="EFH87957.1"/>
    <property type="molecule type" value="Genomic_DNA"/>
</dbReference>
<dbReference type="STRING" id="485913.Krac_9319"/>
<dbReference type="Proteomes" id="UP000004508">
    <property type="component" value="Unassembled WGS sequence"/>
</dbReference>
<comment type="caution">
    <text evidence="1">The sequence shown here is derived from an EMBL/GenBank/DDBJ whole genome shotgun (WGS) entry which is preliminary data.</text>
</comment>
<dbReference type="AlphaFoldDB" id="D6TBH3"/>
<protein>
    <submittedName>
        <fullName evidence="1">Uncharacterized protein</fullName>
    </submittedName>
</protein>
<name>D6TBH3_KTERA</name>
<dbReference type="InParanoid" id="D6TBH3"/>
<proteinExistence type="predicted"/>
<evidence type="ECO:0000313" key="2">
    <source>
        <dbReference type="Proteomes" id="UP000004508"/>
    </source>
</evidence>
<sequence length="59" mass="7054">MLNPSQFQQWCRERSLETATVDLLARIRFSPPVRRVQGRAGNVRGLLHRLFHKQPYHRE</sequence>
<reference evidence="1 2" key="1">
    <citation type="journal article" date="2011" name="Stand. Genomic Sci.">
        <title>Non-contiguous finished genome sequence and contextual data of the filamentous soil bacterium Ktedonobacter racemifer type strain (SOSP1-21).</title>
        <authorList>
            <person name="Chang Y.J."/>
            <person name="Land M."/>
            <person name="Hauser L."/>
            <person name="Chertkov O."/>
            <person name="Del Rio T.G."/>
            <person name="Nolan M."/>
            <person name="Copeland A."/>
            <person name="Tice H."/>
            <person name="Cheng J.F."/>
            <person name="Lucas S."/>
            <person name="Han C."/>
            <person name="Goodwin L."/>
            <person name="Pitluck S."/>
            <person name="Ivanova N."/>
            <person name="Ovchinikova G."/>
            <person name="Pati A."/>
            <person name="Chen A."/>
            <person name="Palaniappan K."/>
            <person name="Mavromatis K."/>
            <person name="Liolios K."/>
            <person name="Brettin T."/>
            <person name="Fiebig A."/>
            <person name="Rohde M."/>
            <person name="Abt B."/>
            <person name="Goker M."/>
            <person name="Detter J.C."/>
            <person name="Woyke T."/>
            <person name="Bristow J."/>
            <person name="Eisen J.A."/>
            <person name="Markowitz V."/>
            <person name="Hugenholtz P."/>
            <person name="Kyrpides N.C."/>
            <person name="Klenk H.P."/>
            <person name="Lapidus A."/>
        </authorList>
    </citation>
    <scope>NUCLEOTIDE SEQUENCE [LARGE SCALE GENOMIC DNA]</scope>
    <source>
        <strain evidence="2">DSM 44963</strain>
    </source>
</reference>
<organism evidence="1 2">
    <name type="scientific">Ktedonobacter racemifer DSM 44963</name>
    <dbReference type="NCBI Taxonomy" id="485913"/>
    <lineage>
        <taxon>Bacteria</taxon>
        <taxon>Bacillati</taxon>
        <taxon>Chloroflexota</taxon>
        <taxon>Ktedonobacteria</taxon>
        <taxon>Ktedonobacterales</taxon>
        <taxon>Ktedonobacteraceae</taxon>
        <taxon>Ktedonobacter</taxon>
    </lineage>
</organism>
<accession>D6TBH3</accession>
<evidence type="ECO:0000313" key="1">
    <source>
        <dbReference type="EMBL" id="EFH87957.1"/>
    </source>
</evidence>